<dbReference type="EMBL" id="REGN01001400">
    <property type="protein sequence ID" value="RNA34907.1"/>
    <property type="molecule type" value="Genomic_DNA"/>
</dbReference>
<evidence type="ECO:0000313" key="2">
    <source>
        <dbReference type="EMBL" id="RNA34907.1"/>
    </source>
</evidence>
<dbReference type="OrthoDB" id="10543823at2759"/>
<dbReference type="AlphaFoldDB" id="A0A3M7SH22"/>
<sequence>MMKLKFDLSLFALLNSCLIVTVLSKRIDYTFNSFEYPSLTNEWKRSNGPILDSENVELAKSLGFYNIHNCQIPEVIAKNSMFYDHETSQLNLIKLLYTLRKLFKQMILRYGSDEIEKALKGFPSAIRYDTIDNVFFDINNYVSCSQNN</sequence>
<feature type="signal peptide" evidence="1">
    <location>
        <begin position="1"/>
        <end position="24"/>
    </location>
</feature>
<dbReference type="Proteomes" id="UP000276133">
    <property type="component" value="Unassembled WGS sequence"/>
</dbReference>
<reference evidence="2 3" key="1">
    <citation type="journal article" date="2018" name="Sci. Rep.">
        <title>Genomic signatures of local adaptation to the degree of environmental predictability in rotifers.</title>
        <authorList>
            <person name="Franch-Gras L."/>
            <person name="Hahn C."/>
            <person name="Garcia-Roger E.M."/>
            <person name="Carmona M.J."/>
            <person name="Serra M."/>
            <person name="Gomez A."/>
        </authorList>
    </citation>
    <scope>NUCLEOTIDE SEQUENCE [LARGE SCALE GENOMIC DNA]</scope>
    <source>
        <strain evidence="2">HYR1</strain>
    </source>
</reference>
<accession>A0A3M7SH22</accession>
<name>A0A3M7SH22_BRAPC</name>
<keyword evidence="1" id="KW-0732">Signal</keyword>
<organism evidence="2 3">
    <name type="scientific">Brachionus plicatilis</name>
    <name type="common">Marine rotifer</name>
    <name type="synonym">Brachionus muelleri</name>
    <dbReference type="NCBI Taxonomy" id="10195"/>
    <lineage>
        <taxon>Eukaryota</taxon>
        <taxon>Metazoa</taxon>
        <taxon>Spiralia</taxon>
        <taxon>Gnathifera</taxon>
        <taxon>Rotifera</taxon>
        <taxon>Eurotatoria</taxon>
        <taxon>Monogononta</taxon>
        <taxon>Pseudotrocha</taxon>
        <taxon>Ploima</taxon>
        <taxon>Brachionidae</taxon>
        <taxon>Brachionus</taxon>
    </lineage>
</organism>
<evidence type="ECO:0000256" key="1">
    <source>
        <dbReference type="SAM" id="SignalP"/>
    </source>
</evidence>
<feature type="chain" id="PRO_5018154613" evidence="1">
    <location>
        <begin position="25"/>
        <end position="148"/>
    </location>
</feature>
<keyword evidence="3" id="KW-1185">Reference proteome</keyword>
<proteinExistence type="predicted"/>
<evidence type="ECO:0000313" key="3">
    <source>
        <dbReference type="Proteomes" id="UP000276133"/>
    </source>
</evidence>
<gene>
    <name evidence="2" type="ORF">BpHYR1_042200</name>
</gene>
<comment type="caution">
    <text evidence="2">The sequence shown here is derived from an EMBL/GenBank/DDBJ whole genome shotgun (WGS) entry which is preliminary data.</text>
</comment>
<protein>
    <submittedName>
        <fullName evidence="2">Uncharacterized protein</fullName>
    </submittedName>
</protein>